<name>A0A974XYP9_9GAMM</name>
<dbReference type="RefSeq" id="WP_200613430.1">
    <property type="nucleotide sequence ID" value="NZ_CP071518.1"/>
</dbReference>
<dbReference type="Proteomes" id="UP000639274">
    <property type="component" value="Chromosome"/>
</dbReference>
<reference evidence="1 2" key="1">
    <citation type="submission" date="2021-03" db="EMBL/GenBank/DDBJ databases">
        <title>Lysobacter sp. nov. isolated from soil of gangwondo yeongwol, south Korea.</title>
        <authorList>
            <person name="Kim K.R."/>
            <person name="Kim K.H."/>
            <person name="Jeon C.O."/>
        </authorList>
    </citation>
    <scope>NUCLEOTIDE SEQUENCE [LARGE SCALE GENOMIC DNA]</scope>
    <source>
        <strain evidence="1 2">R19</strain>
    </source>
</reference>
<evidence type="ECO:0000313" key="1">
    <source>
        <dbReference type="EMBL" id="QSX78149.1"/>
    </source>
</evidence>
<dbReference type="AlphaFoldDB" id="A0A974XYP9"/>
<proteinExistence type="predicted"/>
<protein>
    <submittedName>
        <fullName evidence="1">Uncharacterized protein</fullName>
    </submittedName>
</protein>
<keyword evidence="2" id="KW-1185">Reference proteome</keyword>
<dbReference type="KEGG" id="lsf:I8J32_015865"/>
<organism evidence="1 2">
    <name type="scientific">Agrilutibacter solisilvae</name>
    <dbReference type="NCBI Taxonomy" id="2763317"/>
    <lineage>
        <taxon>Bacteria</taxon>
        <taxon>Pseudomonadati</taxon>
        <taxon>Pseudomonadota</taxon>
        <taxon>Gammaproteobacteria</taxon>
        <taxon>Lysobacterales</taxon>
        <taxon>Lysobacteraceae</taxon>
        <taxon>Agrilutibacter</taxon>
    </lineage>
</organism>
<accession>A0A974XYP9</accession>
<gene>
    <name evidence="1" type="ORF">I8J32_015865</name>
</gene>
<sequence>MVDRERRQDKPALLVSLRAQLNDDQLMTLRDLERFGWELKFVRRPPFQDSIPVVFDGDRRTFAVLRPDGTLDDEHPDLVIR</sequence>
<evidence type="ECO:0000313" key="2">
    <source>
        <dbReference type="Proteomes" id="UP000639274"/>
    </source>
</evidence>
<dbReference type="EMBL" id="CP071518">
    <property type="protein sequence ID" value="QSX78149.1"/>
    <property type="molecule type" value="Genomic_DNA"/>
</dbReference>